<reference evidence="2 3" key="1">
    <citation type="submission" date="2020-09" db="EMBL/GenBank/DDBJ databases">
        <title>Parvimonas S3374 sp. nov.</title>
        <authorList>
            <person name="Buhl M."/>
        </authorList>
    </citation>
    <scope>NUCLEOTIDE SEQUENCE [LARGE SCALE GENOMIC DNA]</scope>
    <source>
        <strain evidence="2 3">S3374</strain>
    </source>
</reference>
<dbReference type="Proteomes" id="UP000823123">
    <property type="component" value="Unassembled WGS sequence"/>
</dbReference>
<protein>
    <submittedName>
        <fullName evidence="2">Transposase</fullName>
    </submittedName>
</protein>
<dbReference type="InterPro" id="IPR002560">
    <property type="entry name" value="Transposase_DDE"/>
</dbReference>
<name>A0ABS1CAV6_9FIRM</name>
<feature type="domain" description="Transposase IS204/IS1001/IS1096/IS1165 DDE" evidence="1">
    <location>
        <begin position="15"/>
        <end position="73"/>
    </location>
</feature>
<evidence type="ECO:0000313" key="2">
    <source>
        <dbReference type="EMBL" id="MBK1469238.1"/>
    </source>
</evidence>
<accession>A0ABS1CAV6</accession>
<comment type="caution">
    <text evidence="2">The sequence shown here is derived from an EMBL/GenBank/DDBJ whole genome shotgun (WGS) entry which is preliminary data.</text>
</comment>
<sequence>MYNNCNTKHKHLTIDLRKLIKKWKKERKSNRKIANNFDFPYSNGYLDEKYNKIKTLKRITYRMGNFNNFRNKILLI</sequence>
<proteinExistence type="predicted"/>
<dbReference type="EMBL" id="JACVDA010000034">
    <property type="protein sequence ID" value="MBK1469238.1"/>
    <property type="molecule type" value="Genomic_DNA"/>
</dbReference>
<gene>
    <name evidence="2" type="ORF">IBJ83_08075</name>
</gene>
<keyword evidence="3" id="KW-1185">Reference proteome</keyword>
<organism evidence="2 3">
    <name type="scientific">Parvimonas parva</name>
    <dbReference type="NCBI Taxonomy" id="2769485"/>
    <lineage>
        <taxon>Bacteria</taxon>
        <taxon>Bacillati</taxon>
        <taxon>Bacillota</taxon>
        <taxon>Tissierellia</taxon>
        <taxon>Tissierellales</taxon>
        <taxon>Peptoniphilaceae</taxon>
        <taxon>Parvimonas</taxon>
    </lineage>
</organism>
<dbReference type="Pfam" id="PF01610">
    <property type="entry name" value="DDE_Tnp_ISL3"/>
    <property type="match status" value="1"/>
</dbReference>
<evidence type="ECO:0000259" key="1">
    <source>
        <dbReference type="Pfam" id="PF01610"/>
    </source>
</evidence>
<evidence type="ECO:0000313" key="3">
    <source>
        <dbReference type="Proteomes" id="UP000823123"/>
    </source>
</evidence>